<sequence>MRIYCLALLAGLQLCAARQTGFSIHEDLLAHPQFEVNFSDSYILESDAQLLLAAAVRRESTSAAYQSDSTAPPTDLSNSAVESAAARSTTPDGRAGSRNRVYGTTEHGADGSAQVSETFEIMNVPPVRYLCSIPVLAPPEALNQTATELARAEEAREISRMAGRGTDIISTLEGECLYYVSGWWSYSFCYGKEIVQFHALTSKTGKPVRDLESQEYVLGRMQELDAPAAVNDQTTAGTAKTKGDVDVQKPLGDASGSGNGKAANGPYHTELQIKGDQRYMVQRLGAGTICDLTGRERTVEIQYHCNPGGTSDRIGWIKEVTTCAYLVEVLTPRLCEDAAFLPPKPTRAHPISCRPIISSEEVSEWHSQKTIEEALTEGQIQKQQQPQQEKQQHQQHGEGQGQKNSREGIVVGGVVIGARKALGRGENGQPPLKLEAPKHFGRDGGELLKGGRVVKVLARAKSKANGGEVMVLSIEELSKFDITRDQMKDLVGQLMEAANGKGWRLEAVEHPGIPTLEIRAIVDADDGEDAHKPDQKAGETNAQATAGTKAAAADKAVADDGQTHTVTEEVTVTVEKVETASDVPGDADDGSNKGSEETFKDDEMR</sequence>
<dbReference type="InterPro" id="IPR045149">
    <property type="entry name" value="OS-9-like"/>
</dbReference>
<dbReference type="PANTHER" id="PTHR15414">
    <property type="entry name" value="OS-9-RELATED"/>
    <property type="match status" value="1"/>
</dbReference>
<feature type="compositionally biased region" description="Low complexity" evidence="8">
    <location>
        <begin position="252"/>
        <end position="265"/>
    </location>
</feature>
<dbReference type="InterPro" id="IPR012913">
    <property type="entry name" value="OS9-like_dom"/>
</dbReference>
<feature type="region of interest" description="Disordered" evidence="8">
    <location>
        <begin position="63"/>
        <end position="110"/>
    </location>
</feature>
<dbReference type="InterPro" id="IPR009011">
    <property type="entry name" value="Man6P_isomerase_rcpt-bd_dom_sf"/>
</dbReference>
<dbReference type="Gene3D" id="2.70.130.10">
    <property type="entry name" value="Mannose-6-phosphate receptor binding domain"/>
    <property type="match status" value="1"/>
</dbReference>
<evidence type="ECO:0000256" key="8">
    <source>
        <dbReference type="SAM" id="MobiDB-lite"/>
    </source>
</evidence>
<organism evidence="11 12">
    <name type="scientific">Sporothrix epigloea</name>
    <dbReference type="NCBI Taxonomy" id="1892477"/>
    <lineage>
        <taxon>Eukaryota</taxon>
        <taxon>Fungi</taxon>
        <taxon>Dikarya</taxon>
        <taxon>Ascomycota</taxon>
        <taxon>Pezizomycotina</taxon>
        <taxon>Sordariomycetes</taxon>
        <taxon>Sordariomycetidae</taxon>
        <taxon>Ophiostomatales</taxon>
        <taxon>Ophiostomataceae</taxon>
        <taxon>Sporothrix</taxon>
    </lineage>
</organism>
<evidence type="ECO:0000313" key="11">
    <source>
        <dbReference type="EMBL" id="CAK7262594.1"/>
    </source>
</evidence>
<dbReference type="EMBL" id="CAWUOM010000001">
    <property type="protein sequence ID" value="CAK7262594.1"/>
    <property type="molecule type" value="Genomic_DNA"/>
</dbReference>
<dbReference type="InterPro" id="IPR044865">
    <property type="entry name" value="MRH_dom"/>
</dbReference>
<evidence type="ECO:0000313" key="12">
    <source>
        <dbReference type="Proteomes" id="UP001642501"/>
    </source>
</evidence>
<feature type="domain" description="MRH" evidence="10">
    <location>
        <begin position="174"/>
        <end position="337"/>
    </location>
</feature>
<name>A0ABP0D322_9PEZI</name>
<evidence type="ECO:0000256" key="2">
    <source>
        <dbReference type="ARBA" id="ARBA00009918"/>
    </source>
</evidence>
<comment type="subcellular location">
    <subcellularLocation>
        <location evidence="1 7">Endoplasmic reticulum membrane</location>
        <topology evidence="1 7">Peripheral membrane protein</topology>
        <orientation evidence="1 7">Lumenal side</orientation>
    </subcellularLocation>
</comment>
<keyword evidence="7" id="KW-0472">Membrane</keyword>
<keyword evidence="3 9" id="KW-0732">Signal</keyword>
<feature type="region of interest" description="Disordered" evidence="8">
    <location>
        <begin position="527"/>
        <end position="605"/>
    </location>
</feature>
<feature type="compositionally biased region" description="Low complexity" evidence="8">
    <location>
        <begin position="542"/>
        <end position="555"/>
    </location>
</feature>
<dbReference type="PANTHER" id="PTHR15414:SF0">
    <property type="entry name" value="ENDOPLASMIC RETICULUM LECTIN 1"/>
    <property type="match status" value="1"/>
</dbReference>
<keyword evidence="6" id="KW-1015">Disulfide bond</keyword>
<feature type="region of interest" description="Disordered" evidence="8">
    <location>
        <begin position="377"/>
        <end position="404"/>
    </location>
</feature>
<protein>
    <recommendedName>
        <fullName evidence="7">Endoplasmic reticulum lectin</fullName>
    </recommendedName>
    <alternativeName>
        <fullName evidence="7">Protein OS-9</fullName>
    </alternativeName>
    <alternativeName>
        <fullName evidence="7">Protein OS-9 homolog</fullName>
    </alternativeName>
</protein>
<evidence type="ECO:0000256" key="4">
    <source>
        <dbReference type="ARBA" id="ARBA00022734"/>
    </source>
</evidence>
<feature type="region of interest" description="Disordered" evidence="8">
    <location>
        <begin position="228"/>
        <end position="267"/>
    </location>
</feature>
<keyword evidence="12" id="KW-1185">Reference proteome</keyword>
<evidence type="ECO:0000259" key="10">
    <source>
        <dbReference type="PROSITE" id="PS51914"/>
    </source>
</evidence>
<feature type="signal peptide" evidence="9">
    <location>
        <begin position="1"/>
        <end position="17"/>
    </location>
</feature>
<accession>A0ABP0D322</accession>
<dbReference type="Pfam" id="PF07915">
    <property type="entry name" value="PRKCSH"/>
    <property type="match status" value="1"/>
</dbReference>
<comment type="function">
    <text evidence="7">Lectin involved in the quality control of the secretory pathway. As a member of the endoplasmic reticulum-associated degradation lumenal (ERAD-L) surveillance system, targets misfolded endoplasmic reticulum lumenal glycoproteins for degradation.</text>
</comment>
<feature type="compositionally biased region" description="Low complexity" evidence="8">
    <location>
        <begin position="377"/>
        <end position="389"/>
    </location>
</feature>
<dbReference type="Proteomes" id="UP001642501">
    <property type="component" value="Unassembled WGS sequence"/>
</dbReference>
<comment type="similarity">
    <text evidence="2 7">Belongs to the OS-9 family.</text>
</comment>
<comment type="caution">
    <text evidence="11">The sequence shown here is derived from an EMBL/GenBank/DDBJ whole genome shotgun (WGS) entry which is preliminary data.</text>
</comment>
<evidence type="ECO:0000256" key="1">
    <source>
        <dbReference type="ARBA" id="ARBA00004367"/>
    </source>
</evidence>
<feature type="compositionally biased region" description="Polar residues" evidence="8">
    <location>
        <begin position="63"/>
        <end position="91"/>
    </location>
</feature>
<evidence type="ECO:0000256" key="5">
    <source>
        <dbReference type="ARBA" id="ARBA00022824"/>
    </source>
</evidence>
<dbReference type="PROSITE" id="PS51914">
    <property type="entry name" value="MRH"/>
    <property type="match status" value="1"/>
</dbReference>
<keyword evidence="4 7" id="KW-0430">Lectin</keyword>
<reference evidence="11 12" key="1">
    <citation type="submission" date="2024-01" db="EMBL/GenBank/DDBJ databases">
        <authorList>
            <person name="Allen C."/>
            <person name="Tagirdzhanova G."/>
        </authorList>
    </citation>
    <scope>NUCLEOTIDE SEQUENCE [LARGE SCALE GENOMIC DNA]</scope>
    <source>
        <strain evidence="11 12">CBS 573.63</strain>
    </source>
</reference>
<evidence type="ECO:0000256" key="3">
    <source>
        <dbReference type="ARBA" id="ARBA00022729"/>
    </source>
</evidence>
<dbReference type="SUPFAM" id="SSF50911">
    <property type="entry name" value="Mannose 6-phosphate receptor domain"/>
    <property type="match status" value="1"/>
</dbReference>
<proteinExistence type="inferred from homology"/>
<gene>
    <name evidence="11" type="primary">YOS9</name>
    <name evidence="11" type="ORF">SEPCBS57363_000146</name>
</gene>
<evidence type="ECO:0000256" key="6">
    <source>
        <dbReference type="ARBA" id="ARBA00023157"/>
    </source>
</evidence>
<evidence type="ECO:0000256" key="9">
    <source>
        <dbReference type="SAM" id="SignalP"/>
    </source>
</evidence>
<feature type="chain" id="PRO_5045353969" description="Endoplasmic reticulum lectin" evidence="9">
    <location>
        <begin position="18"/>
        <end position="605"/>
    </location>
</feature>
<keyword evidence="5 7" id="KW-0256">Endoplasmic reticulum</keyword>
<evidence type="ECO:0000256" key="7">
    <source>
        <dbReference type="RuleBase" id="RU369099"/>
    </source>
</evidence>
<feature type="compositionally biased region" description="Basic and acidic residues" evidence="8">
    <location>
        <begin position="590"/>
        <end position="605"/>
    </location>
</feature>